<dbReference type="InterPro" id="IPR012938">
    <property type="entry name" value="Glc/Sorbosone_DH"/>
</dbReference>
<dbReference type="InterPro" id="IPR011042">
    <property type="entry name" value="6-blade_b-propeller_TolB-like"/>
</dbReference>
<dbReference type="EMBL" id="QPIW01000024">
    <property type="protein sequence ID" value="RDB03680.1"/>
    <property type="molecule type" value="Genomic_DNA"/>
</dbReference>
<dbReference type="CDD" id="cd00146">
    <property type="entry name" value="PKD"/>
    <property type="match status" value="1"/>
</dbReference>
<dbReference type="InterPro" id="IPR011041">
    <property type="entry name" value="Quinoprot_gluc/sorb_DH_b-prop"/>
</dbReference>
<accession>A0A369I455</accession>
<dbReference type="SUPFAM" id="SSF50952">
    <property type="entry name" value="Soluble quinoprotein glucose dehydrogenase"/>
    <property type="match status" value="1"/>
</dbReference>
<dbReference type="PANTHER" id="PTHR19328">
    <property type="entry name" value="HEDGEHOG-INTERACTING PROTEIN"/>
    <property type="match status" value="1"/>
</dbReference>
<dbReference type="Pfam" id="PF07995">
    <property type="entry name" value="GSDH"/>
    <property type="match status" value="1"/>
</dbReference>
<feature type="chain" id="PRO_5017083249" evidence="1">
    <location>
        <begin position="27"/>
        <end position="916"/>
    </location>
</feature>
<dbReference type="PROSITE" id="PS50093">
    <property type="entry name" value="PKD"/>
    <property type="match status" value="1"/>
</dbReference>
<dbReference type="NCBIfam" id="NF045639">
    <property type="entry name" value="GCX_COOH"/>
    <property type="match status" value="1"/>
</dbReference>
<dbReference type="AlphaFoldDB" id="A0A369I455"/>
<name>A0A369I455_9BACT</name>
<gene>
    <name evidence="3" type="ORF">DVG78_22490</name>
</gene>
<dbReference type="InterPro" id="IPR013783">
    <property type="entry name" value="Ig-like_fold"/>
</dbReference>
<organism evidence="3 4">
    <name type="scientific">Runella aurantiaca</name>
    <dbReference type="NCBI Taxonomy" id="2282308"/>
    <lineage>
        <taxon>Bacteria</taxon>
        <taxon>Pseudomonadati</taxon>
        <taxon>Bacteroidota</taxon>
        <taxon>Cytophagia</taxon>
        <taxon>Cytophagales</taxon>
        <taxon>Spirosomataceae</taxon>
        <taxon>Runella</taxon>
    </lineage>
</organism>
<dbReference type="InterPro" id="IPR022409">
    <property type="entry name" value="PKD/Chitinase_dom"/>
</dbReference>
<dbReference type="PANTHER" id="PTHR19328:SF13">
    <property type="entry name" value="HIPL1 PROTEIN"/>
    <property type="match status" value="1"/>
</dbReference>
<feature type="domain" description="PKD" evidence="2">
    <location>
        <begin position="483"/>
        <end position="550"/>
    </location>
</feature>
<comment type="caution">
    <text evidence="3">The sequence shown here is derived from an EMBL/GenBank/DDBJ whole genome shotgun (WGS) entry which is preliminary data.</text>
</comment>
<dbReference type="SUPFAM" id="SSF49299">
    <property type="entry name" value="PKD domain"/>
    <property type="match status" value="1"/>
</dbReference>
<dbReference type="SMART" id="SM00089">
    <property type="entry name" value="PKD"/>
    <property type="match status" value="1"/>
</dbReference>
<evidence type="ECO:0000256" key="1">
    <source>
        <dbReference type="SAM" id="SignalP"/>
    </source>
</evidence>
<dbReference type="InterPro" id="IPR035986">
    <property type="entry name" value="PKD_dom_sf"/>
</dbReference>
<dbReference type="Gene3D" id="2.60.40.10">
    <property type="entry name" value="Immunoglobulins"/>
    <property type="match status" value="1"/>
</dbReference>
<dbReference type="InterPro" id="IPR055015">
    <property type="entry name" value="GCX_COOH"/>
</dbReference>
<evidence type="ECO:0000313" key="3">
    <source>
        <dbReference type="EMBL" id="RDB03680.1"/>
    </source>
</evidence>
<dbReference type="RefSeq" id="WP_114463280.1">
    <property type="nucleotide sequence ID" value="NZ_QPIW01000024.1"/>
</dbReference>
<keyword evidence="4" id="KW-1185">Reference proteome</keyword>
<reference evidence="3 4" key="1">
    <citation type="submission" date="2018-07" db="EMBL/GenBank/DDBJ databases">
        <title>Genome analysis of Runella aurantiaca.</title>
        <authorList>
            <person name="Yang X."/>
        </authorList>
    </citation>
    <scope>NUCLEOTIDE SEQUENCE [LARGE SCALE GENOMIC DNA]</scope>
    <source>
        <strain evidence="3 4">YX9</strain>
    </source>
</reference>
<dbReference type="InterPro" id="IPR000601">
    <property type="entry name" value="PKD_dom"/>
</dbReference>
<dbReference type="Proteomes" id="UP000253141">
    <property type="component" value="Unassembled WGS sequence"/>
</dbReference>
<evidence type="ECO:0000259" key="2">
    <source>
        <dbReference type="PROSITE" id="PS50093"/>
    </source>
</evidence>
<sequence>MRLNSILKKTAFFIVTLLITALNSTAQVQSGFVDESFRGIWLPNEGVNGTSASIVGVTFDANGRTFAWTKDGRVFVLPYVLPNTNKDNYSWSLMLDIRGDVKGNFDGGMLGFVLDPDFFTNGFFYVYYSSHIVGGSSEDAAIGRVKRFKANNPNHPTLLPTTDYGSSSNKILIGESNSTGIPITKLSHMGGTLVFGTDNSLIVSTGDGAYYSNDDNGSHPETAYQECLNRGVMTNAENIGANRSQLLSSHCGKLLRIDPNTGDGLPSNPYYNPTSPRTAQSRVWASGFRNPFRIMHIPLTGNHTDDPGDFLVGDVGQGDKEEYNLVVESGQNFGWPFKEGMDVSHNRPLTQYAPANPQKPIVDYRTGTGRAIKNDTIFNIGSPQVPGINPMQGNSAVAGVYYDKDTYPPAYKNTYFVGDASGIVYNVKLDANYNVQYVNRFNYNIGGGMVSMAIHPIEGTIYYVSFGNLQIRRMRYSPGNQPPIAKIKADTTAGISPLITAFSALDSYDPDNQTITYQWNFGDGSPVETTLAPHHVFTNAGQTSYKVKLTVTDPNGEKGYDSLYVSLNNTPPVIDSSSIHSLNSIAANAAYPITLSAFASDDHTDSAQLTYVWKIMLAHNDHEHLYITYTNNNQNISLPSLECEKGVATYWIRIYLIVTDQQGLSTTYTKDINLNCVGLQQSITFPAIPDKLTTASAFALNATASSTLPISYYLVSGPATVGGSTVTLTGKPGPVKIRATQHGSTLTNYNQAPIVERTFNVTRPITQQTVTLDSVPPKLITSPAFALNATASSGLAIKYFVLSGPATLSNGNLITLTGQEGTVRVRAVQAGNYTTNGAFAERTFTVTDPCPPARTLTQTLANGEPMTIQAGQTIQAANLIQSGANVVYQAGAAIELNPGFQAEASSVFKAQIQGCN</sequence>
<proteinExistence type="predicted"/>
<protein>
    <submittedName>
        <fullName evidence="3">PKD domain-containing protein</fullName>
    </submittedName>
</protein>
<dbReference type="Pfam" id="PF18911">
    <property type="entry name" value="PKD_4"/>
    <property type="match status" value="1"/>
</dbReference>
<dbReference type="Gene3D" id="2.120.10.30">
    <property type="entry name" value="TolB, C-terminal domain"/>
    <property type="match status" value="1"/>
</dbReference>
<dbReference type="OrthoDB" id="9770043at2"/>
<keyword evidence="1" id="KW-0732">Signal</keyword>
<feature type="signal peptide" evidence="1">
    <location>
        <begin position="1"/>
        <end position="26"/>
    </location>
</feature>
<evidence type="ECO:0000313" key="4">
    <source>
        <dbReference type="Proteomes" id="UP000253141"/>
    </source>
</evidence>